<comment type="caution">
    <text evidence="9">The sequence shown here is derived from an EMBL/GenBank/DDBJ whole genome shotgun (WGS) entry which is preliminary data.</text>
</comment>
<proteinExistence type="inferred from homology"/>
<evidence type="ECO:0000256" key="3">
    <source>
        <dbReference type="ARBA" id="ARBA00022692"/>
    </source>
</evidence>
<evidence type="ECO:0000259" key="8">
    <source>
        <dbReference type="Pfam" id="PF00892"/>
    </source>
</evidence>
<feature type="transmembrane region" description="Helical" evidence="7">
    <location>
        <begin position="576"/>
        <end position="598"/>
    </location>
</feature>
<feature type="transmembrane region" description="Helical" evidence="7">
    <location>
        <begin position="193"/>
        <end position="213"/>
    </location>
</feature>
<dbReference type="InterPro" id="IPR037185">
    <property type="entry name" value="EmrE-like"/>
</dbReference>
<dbReference type="InterPro" id="IPR030184">
    <property type="entry name" value="WAT1-related"/>
</dbReference>
<accession>A0A8K0DP25</accession>
<feature type="transmembrane region" description="Helical" evidence="7">
    <location>
        <begin position="541"/>
        <end position="564"/>
    </location>
</feature>
<dbReference type="EMBL" id="VOIH02000012">
    <property type="protein sequence ID" value="KAF3431310.1"/>
    <property type="molecule type" value="Genomic_DNA"/>
</dbReference>
<organism evidence="9 10">
    <name type="scientific">Rhamnella rubrinervis</name>
    <dbReference type="NCBI Taxonomy" id="2594499"/>
    <lineage>
        <taxon>Eukaryota</taxon>
        <taxon>Viridiplantae</taxon>
        <taxon>Streptophyta</taxon>
        <taxon>Embryophyta</taxon>
        <taxon>Tracheophyta</taxon>
        <taxon>Spermatophyta</taxon>
        <taxon>Magnoliopsida</taxon>
        <taxon>eudicotyledons</taxon>
        <taxon>Gunneridae</taxon>
        <taxon>Pentapetalae</taxon>
        <taxon>rosids</taxon>
        <taxon>fabids</taxon>
        <taxon>Rosales</taxon>
        <taxon>Rhamnaceae</taxon>
        <taxon>rhamnoid group</taxon>
        <taxon>Rhamneae</taxon>
        <taxon>Rhamnella</taxon>
    </lineage>
</organism>
<evidence type="ECO:0000256" key="6">
    <source>
        <dbReference type="SAM" id="MobiDB-lite"/>
    </source>
</evidence>
<dbReference type="Proteomes" id="UP000796880">
    <property type="component" value="Unassembled WGS sequence"/>
</dbReference>
<feature type="transmembrane region" description="Helical" evidence="7">
    <location>
        <begin position="648"/>
        <end position="667"/>
    </location>
</feature>
<feature type="transmembrane region" description="Helical" evidence="7">
    <location>
        <begin position="261"/>
        <end position="282"/>
    </location>
</feature>
<feature type="domain" description="EamA" evidence="8">
    <location>
        <begin position="30"/>
        <end position="156"/>
    </location>
</feature>
<feature type="transmembrane region" description="Helical" evidence="7">
    <location>
        <begin position="289"/>
        <end position="307"/>
    </location>
</feature>
<evidence type="ECO:0000256" key="4">
    <source>
        <dbReference type="ARBA" id="ARBA00022989"/>
    </source>
</evidence>
<evidence type="ECO:0000256" key="1">
    <source>
        <dbReference type="ARBA" id="ARBA00004141"/>
    </source>
</evidence>
<keyword evidence="5 7" id="KW-0472">Membrane</keyword>
<dbReference type="PANTHER" id="PTHR31218">
    <property type="entry name" value="WAT1-RELATED PROTEIN"/>
    <property type="match status" value="1"/>
</dbReference>
<feature type="transmembrane region" description="Helical" evidence="7">
    <location>
        <begin position="78"/>
        <end position="100"/>
    </location>
</feature>
<feature type="transmembrane region" description="Helical" evidence="7">
    <location>
        <begin position="140"/>
        <end position="158"/>
    </location>
</feature>
<evidence type="ECO:0000256" key="2">
    <source>
        <dbReference type="ARBA" id="ARBA00007635"/>
    </source>
</evidence>
<keyword evidence="10" id="KW-1185">Reference proteome</keyword>
<dbReference type="SUPFAM" id="SSF103481">
    <property type="entry name" value="Multidrug resistance efflux transporter EmrE"/>
    <property type="match status" value="4"/>
</dbReference>
<evidence type="ECO:0000256" key="7">
    <source>
        <dbReference type="SAM" id="Phobius"/>
    </source>
</evidence>
<name>A0A8K0DP25_9ROSA</name>
<feature type="transmembrane region" description="Helical" evidence="7">
    <location>
        <begin position="106"/>
        <end position="128"/>
    </location>
</feature>
<feature type="transmembrane region" description="Helical" evidence="7">
    <location>
        <begin position="46"/>
        <end position="66"/>
    </location>
</feature>
<comment type="similarity">
    <text evidence="2">Belongs to the drug/metabolite transporter (DMT) superfamily. Plant drug/metabolite exporter (P-DME) (TC 2.A.7.4) family.</text>
</comment>
<keyword evidence="4 7" id="KW-1133">Transmembrane helix</keyword>
<feature type="transmembrane region" description="Helical" evidence="7">
    <location>
        <begin position="500"/>
        <end position="521"/>
    </location>
</feature>
<dbReference type="AlphaFoldDB" id="A0A8K0DP25"/>
<keyword evidence="3 7" id="KW-0812">Transmembrane</keyword>
<feature type="region of interest" description="Disordered" evidence="6">
    <location>
        <begin position="676"/>
        <end position="696"/>
    </location>
</feature>
<feature type="transmembrane region" description="Helical" evidence="7">
    <location>
        <begin position="313"/>
        <end position="333"/>
    </location>
</feature>
<reference evidence="9" key="1">
    <citation type="submission" date="2020-03" db="EMBL/GenBank/DDBJ databases">
        <title>A high-quality chromosome-level genome assembly of a woody plant with both climbing and erect habits, Rhamnella rubrinervis.</title>
        <authorList>
            <person name="Lu Z."/>
            <person name="Yang Y."/>
            <person name="Zhu X."/>
            <person name="Sun Y."/>
        </authorList>
    </citation>
    <scope>NUCLEOTIDE SEQUENCE</scope>
    <source>
        <strain evidence="9">BYM</strain>
        <tissue evidence="9">Leaf</tissue>
    </source>
</reference>
<evidence type="ECO:0000256" key="5">
    <source>
        <dbReference type="ARBA" id="ARBA00023136"/>
    </source>
</evidence>
<feature type="transmembrane region" description="Helical" evidence="7">
    <location>
        <begin position="375"/>
        <end position="393"/>
    </location>
</feature>
<dbReference type="InterPro" id="IPR000620">
    <property type="entry name" value="EamA_dom"/>
</dbReference>
<feature type="transmembrane region" description="Helical" evidence="7">
    <location>
        <begin position="438"/>
        <end position="458"/>
    </location>
</feature>
<feature type="compositionally biased region" description="Basic and acidic residues" evidence="6">
    <location>
        <begin position="676"/>
        <end position="686"/>
    </location>
</feature>
<feature type="compositionally biased region" description="Polar residues" evidence="6">
    <location>
        <begin position="687"/>
        <end position="696"/>
    </location>
</feature>
<dbReference type="Pfam" id="PF00892">
    <property type="entry name" value="EamA"/>
    <property type="match status" value="2"/>
</dbReference>
<sequence length="696" mass="75110">MWGSSSSLSSSGGYVTAIMVAIELSEVGLNTVSKAAMRMGMSELVFVFYSNAFALFFLLPSTFFFYRKRSRPQLTCPIVFRIFVLALLSCSAQMMTYIGIGYSSPTLASAMIDLTPAFTFGLAIIFGMEKLKLRLQSSQAKFVGTIVSISGALIVTLYKGPSLITTSSAATSPSTNLGDENELLLVPPPTSNWVIGGFFLAGHSLFLSLIFVVQTWIVRDYPAELMVSVICCMFVTVESGIVSLIGEKDPSAWILKPNTELIAIGYSAVFAIGLKTTIHTWVLRMKGPVFVSMFKPLGMVIAIFMGVTLLGDVLHLGSVVGAAVIALGFYAVIWGQAKEDRNKFEDSSKCDIFESSSLTGKAGCEASKLGMESPTLFVGMLMVVLAQVCSIILNKKAMSKGLSEFILALYTYVISTLILWPCAFLIHRSERPPLNLSVLSSFFLLGLTGGSGILMGNAGLQYSSAALNTAMLNLVPAFTFVLALTFRMEKLNLRSSSSRAKSIGTAVSIAGAFVVTFYKGSPVIKPHTLFGLTNRFLFSTQSLWILGGFLLAAESFTTSLWSILQTSIVKKFPAALISVAFYCLFVTVQIALISLILVKDQSSWRLQPGIELVAVLYSRKGPVYVSTFKPLAVVVTDILDVTFLGEPLYLGSLVGGVVIITGFYAVIWGKAKEAKSAEGVGEERSLDSSPLLQNRQ</sequence>
<evidence type="ECO:0000313" key="10">
    <source>
        <dbReference type="Proteomes" id="UP000796880"/>
    </source>
</evidence>
<feature type="transmembrane region" description="Helical" evidence="7">
    <location>
        <begin position="225"/>
        <end position="246"/>
    </location>
</feature>
<dbReference type="GO" id="GO:0022857">
    <property type="term" value="F:transmembrane transporter activity"/>
    <property type="evidence" value="ECO:0007669"/>
    <property type="project" value="InterPro"/>
</dbReference>
<dbReference type="OrthoDB" id="1728340at2759"/>
<feature type="transmembrane region" description="Helical" evidence="7">
    <location>
        <begin position="405"/>
        <end position="426"/>
    </location>
</feature>
<evidence type="ECO:0000313" key="9">
    <source>
        <dbReference type="EMBL" id="KAF3431310.1"/>
    </source>
</evidence>
<comment type="subcellular location">
    <subcellularLocation>
        <location evidence="1">Membrane</location>
        <topology evidence="1">Multi-pass membrane protein</topology>
    </subcellularLocation>
</comment>
<feature type="domain" description="EamA" evidence="8">
    <location>
        <begin position="380"/>
        <end position="516"/>
    </location>
</feature>
<gene>
    <name evidence="9" type="ORF">FNV43_RR26041</name>
</gene>
<dbReference type="GO" id="GO:0016020">
    <property type="term" value="C:membrane"/>
    <property type="evidence" value="ECO:0007669"/>
    <property type="project" value="UniProtKB-SubCell"/>
</dbReference>
<feature type="transmembrane region" description="Helical" evidence="7">
    <location>
        <begin position="470"/>
        <end position="488"/>
    </location>
</feature>
<protein>
    <recommendedName>
        <fullName evidence="8">EamA domain-containing protein</fullName>
    </recommendedName>
</protein>